<proteinExistence type="predicted"/>
<name>A0A242N4I0_CABSO</name>
<evidence type="ECO:0000313" key="1">
    <source>
        <dbReference type="EMBL" id="OTP78473.1"/>
    </source>
</evidence>
<dbReference type="Proteomes" id="UP000195221">
    <property type="component" value="Unassembled WGS sequence"/>
</dbReference>
<dbReference type="AlphaFoldDB" id="A0A242N4I0"/>
<dbReference type="EMBL" id="NBTZ01000023">
    <property type="protein sequence ID" value="OTP78473.1"/>
    <property type="molecule type" value="Genomic_DNA"/>
</dbReference>
<evidence type="ECO:0000313" key="2">
    <source>
        <dbReference type="Proteomes" id="UP000195221"/>
    </source>
</evidence>
<gene>
    <name evidence="1" type="ORF">PAMC26577_04740</name>
</gene>
<sequence length="44" mass="4775">MHDPDADGVFPYPDLAPFGNHGLQQFMEALGHLGMRLIVKPVAA</sequence>
<protein>
    <submittedName>
        <fullName evidence="1">Uncharacterized protein</fullName>
    </submittedName>
</protein>
<comment type="caution">
    <text evidence="1">The sequence shown here is derived from an EMBL/GenBank/DDBJ whole genome shotgun (WGS) entry which is preliminary data.</text>
</comment>
<reference evidence="1 2" key="1">
    <citation type="submission" date="2017-03" db="EMBL/GenBank/DDBJ databases">
        <title>Genome analysis of strain PAMC 26577.</title>
        <authorList>
            <person name="Oh H.-M."/>
            <person name="Yang J.-A."/>
        </authorList>
    </citation>
    <scope>NUCLEOTIDE SEQUENCE [LARGE SCALE GENOMIC DNA]</scope>
    <source>
        <strain evidence="1 2">PAMC 26577</strain>
    </source>
</reference>
<accession>A0A242N4I0</accession>
<organism evidence="1 2">
    <name type="scientific">Caballeronia sordidicola</name>
    <name type="common">Burkholderia sordidicola</name>
    <dbReference type="NCBI Taxonomy" id="196367"/>
    <lineage>
        <taxon>Bacteria</taxon>
        <taxon>Pseudomonadati</taxon>
        <taxon>Pseudomonadota</taxon>
        <taxon>Betaproteobacteria</taxon>
        <taxon>Burkholderiales</taxon>
        <taxon>Burkholderiaceae</taxon>
        <taxon>Caballeronia</taxon>
    </lineage>
</organism>